<evidence type="ECO:0000313" key="19">
    <source>
        <dbReference type="Proteomes" id="UP000623842"/>
    </source>
</evidence>
<comment type="similarity">
    <text evidence="5 14 16">Belongs to the RNase HII family.</text>
</comment>
<name>A0A919EN32_9GAMM</name>
<dbReference type="PANTHER" id="PTHR10954">
    <property type="entry name" value="RIBONUCLEASE H2 SUBUNIT A"/>
    <property type="match status" value="1"/>
</dbReference>
<evidence type="ECO:0000256" key="6">
    <source>
        <dbReference type="ARBA" id="ARBA00012180"/>
    </source>
</evidence>
<evidence type="ECO:0000313" key="18">
    <source>
        <dbReference type="EMBL" id="GHG01041.1"/>
    </source>
</evidence>
<evidence type="ECO:0000256" key="2">
    <source>
        <dbReference type="ARBA" id="ARBA00001946"/>
    </source>
</evidence>
<reference evidence="18" key="2">
    <citation type="submission" date="2020-09" db="EMBL/GenBank/DDBJ databases">
        <authorList>
            <person name="Sun Q."/>
            <person name="Kim S."/>
        </authorList>
    </citation>
    <scope>NUCLEOTIDE SEQUENCE</scope>
    <source>
        <strain evidence="18">KCTC 42731</strain>
    </source>
</reference>
<comment type="caution">
    <text evidence="18">The sequence shown here is derived from an EMBL/GenBank/DDBJ whole genome shotgun (WGS) entry which is preliminary data.</text>
</comment>
<dbReference type="InterPro" id="IPR022898">
    <property type="entry name" value="RNase_HII"/>
</dbReference>
<gene>
    <name evidence="14 18" type="primary">rnhB</name>
    <name evidence="18" type="ORF">GCM10017161_32080</name>
</gene>
<dbReference type="FunFam" id="3.30.420.10:FF:000006">
    <property type="entry name" value="Ribonuclease HII"/>
    <property type="match status" value="1"/>
</dbReference>
<keyword evidence="10 14" id="KW-0479">Metal-binding</keyword>
<dbReference type="GO" id="GO:0043137">
    <property type="term" value="P:DNA replication, removal of RNA primer"/>
    <property type="evidence" value="ECO:0007669"/>
    <property type="project" value="TreeGrafter"/>
</dbReference>
<dbReference type="GO" id="GO:0005737">
    <property type="term" value="C:cytoplasm"/>
    <property type="evidence" value="ECO:0007669"/>
    <property type="project" value="UniProtKB-SubCell"/>
</dbReference>
<comment type="cofactor">
    <cofactor evidence="2">
        <name>Mg(2+)</name>
        <dbReference type="ChEBI" id="CHEBI:18420"/>
    </cofactor>
</comment>
<dbReference type="AlphaFoldDB" id="A0A919EN32"/>
<evidence type="ECO:0000256" key="14">
    <source>
        <dbReference type="HAMAP-Rule" id="MF_00052"/>
    </source>
</evidence>
<evidence type="ECO:0000259" key="17">
    <source>
        <dbReference type="PROSITE" id="PS51975"/>
    </source>
</evidence>
<evidence type="ECO:0000256" key="12">
    <source>
        <dbReference type="ARBA" id="ARBA00022801"/>
    </source>
</evidence>
<dbReference type="HAMAP" id="MF_00052_B">
    <property type="entry name" value="RNase_HII_B"/>
    <property type="match status" value="1"/>
</dbReference>
<keyword evidence="11 14" id="KW-0255">Endonuclease</keyword>
<accession>A0A919EN32</accession>
<dbReference type="GO" id="GO:0003723">
    <property type="term" value="F:RNA binding"/>
    <property type="evidence" value="ECO:0007669"/>
    <property type="project" value="UniProtKB-UniRule"/>
</dbReference>
<keyword evidence="12 14" id="KW-0378">Hydrolase</keyword>
<dbReference type="GO" id="GO:0006298">
    <property type="term" value="P:mismatch repair"/>
    <property type="evidence" value="ECO:0007669"/>
    <property type="project" value="TreeGrafter"/>
</dbReference>
<evidence type="ECO:0000256" key="16">
    <source>
        <dbReference type="RuleBase" id="RU003515"/>
    </source>
</evidence>
<keyword evidence="8 14" id="KW-0963">Cytoplasm</keyword>
<dbReference type="GO" id="GO:0032299">
    <property type="term" value="C:ribonuclease H2 complex"/>
    <property type="evidence" value="ECO:0007669"/>
    <property type="project" value="TreeGrafter"/>
</dbReference>
<proteinExistence type="inferred from homology"/>
<evidence type="ECO:0000256" key="3">
    <source>
        <dbReference type="ARBA" id="ARBA00004065"/>
    </source>
</evidence>
<evidence type="ECO:0000256" key="10">
    <source>
        <dbReference type="ARBA" id="ARBA00022723"/>
    </source>
</evidence>
<feature type="binding site" evidence="14 15">
    <location>
        <position position="23"/>
    </location>
    <ligand>
        <name>a divalent metal cation</name>
        <dbReference type="ChEBI" id="CHEBI:60240"/>
    </ligand>
</feature>
<keyword evidence="9 14" id="KW-0540">Nuclease</keyword>
<evidence type="ECO:0000256" key="9">
    <source>
        <dbReference type="ARBA" id="ARBA00022722"/>
    </source>
</evidence>
<evidence type="ECO:0000256" key="1">
    <source>
        <dbReference type="ARBA" id="ARBA00000077"/>
    </source>
</evidence>
<dbReference type="EC" id="3.1.26.4" evidence="6 14"/>
<organism evidence="18 19">
    <name type="scientific">Thalassotalea marina</name>
    <dbReference type="NCBI Taxonomy" id="1673741"/>
    <lineage>
        <taxon>Bacteria</taxon>
        <taxon>Pseudomonadati</taxon>
        <taxon>Pseudomonadota</taxon>
        <taxon>Gammaproteobacteria</taxon>
        <taxon>Alteromonadales</taxon>
        <taxon>Colwelliaceae</taxon>
        <taxon>Thalassotalea</taxon>
    </lineage>
</organism>
<keyword evidence="13 14" id="KW-0464">Manganese</keyword>
<comment type="function">
    <text evidence="3 14 16">Endonuclease that specifically degrades the RNA of RNA-DNA hybrids.</text>
</comment>
<protein>
    <recommendedName>
        <fullName evidence="7 14">Ribonuclease HII</fullName>
        <shortName evidence="14">RNase HII</shortName>
        <ecNumber evidence="6 14">3.1.26.4</ecNumber>
    </recommendedName>
</protein>
<dbReference type="Pfam" id="PF01351">
    <property type="entry name" value="RNase_HII"/>
    <property type="match status" value="1"/>
</dbReference>
<dbReference type="SUPFAM" id="SSF53098">
    <property type="entry name" value="Ribonuclease H-like"/>
    <property type="match status" value="1"/>
</dbReference>
<evidence type="ECO:0000256" key="11">
    <source>
        <dbReference type="ARBA" id="ARBA00022759"/>
    </source>
</evidence>
<dbReference type="EMBL" id="BNCK01000008">
    <property type="protein sequence ID" value="GHG01041.1"/>
    <property type="molecule type" value="Genomic_DNA"/>
</dbReference>
<evidence type="ECO:0000256" key="5">
    <source>
        <dbReference type="ARBA" id="ARBA00007383"/>
    </source>
</evidence>
<feature type="binding site" evidence="14 15">
    <location>
        <position position="24"/>
    </location>
    <ligand>
        <name>a divalent metal cation</name>
        <dbReference type="ChEBI" id="CHEBI:60240"/>
    </ligand>
</feature>
<dbReference type="GO" id="GO:0030145">
    <property type="term" value="F:manganese ion binding"/>
    <property type="evidence" value="ECO:0007669"/>
    <property type="project" value="UniProtKB-UniRule"/>
</dbReference>
<reference evidence="18" key="1">
    <citation type="journal article" date="2014" name="Int. J. Syst. Evol. Microbiol.">
        <title>Complete genome sequence of Corynebacterium casei LMG S-19264T (=DSM 44701T), isolated from a smear-ripened cheese.</title>
        <authorList>
            <consortium name="US DOE Joint Genome Institute (JGI-PGF)"/>
            <person name="Walter F."/>
            <person name="Albersmeier A."/>
            <person name="Kalinowski J."/>
            <person name="Ruckert C."/>
        </authorList>
    </citation>
    <scope>NUCLEOTIDE SEQUENCE</scope>
    <source>
        <strain evidence="18">KCTC 42731</strain>
    </source>
</reference>
<dbReference type="Gene3D" id="3.30.420.10">
    <property type="entry name" value="Ribonuclease H-like superfamily/Ribonuclease H"/>
    <property type="match status" value="1"/>
</dbReference>
<dbReference type="NCBIfam" id="NF000595">
    <property type="entry name" value="PRK00015.1-3"/>
    <property type="match status" value="1"/>
</dbReference>
<dbReference type="PANTHER" id="PTHR10954:SF18">
    <property type="entry name" value="RIBONUCLEASE HII"/>
    <property type="match status" value="1"/>
</dbReference>
<dbReference type="InterPro" id="IPR036397">
    <property type="entry name" value="RNaseH_sf"/>
</dbReference>
<evidence type="ECO:0000256" key="8">
    <source>
        <dbReference type="ARBA" id="ARBA00022490"/>
    </source>
</evidence>
<comment type="subcellular location">
    <subcellularLocation>
        <location evidence="4 14">Cytoplasm</location>
    </subcellularLocation>
</comment>
<dbReference type="CDD" id="cd07182">
    <property type="entry name" value="RNase_HII_bacteria_HII_like"/>
    <property type="match status" value="1"/>
</dbReference>
<dbReference type="InterPro" id="IPR012337">
    <property type="entry name" value="RNaseH-like_sf"/>
</dbReference>
<feature type="binding site" evidence="14 15">
    <location>
        <position position="115"/>
    </location>
    <ligand>
        <name>a divalent metal cation</name>
        <dbReference type="ChEBI" id="CHEBI:60240"/>
    </ligand>
</feature>
<dbReference type="InterPro" id="IPR024567">
    <property type="entry name" value="RNase_HII/HIII_dom"/>
</dbReference>
<feature type="domain" description="RNase H type-2" evidence="17">
    <location>
        <begin position="17"/>
        <end position="210"/>
    </location>
</feature>
<dbReference type="NCBIfam" id="NF000596">
    <property type="entry name" value="PRK00015.1-4"/>
    <property type="match status" value="1"/>
</dbReference>
<evidence type="ECO:0000256" key="15">
    <source>
        <dbReference type="PROSITE-ProRule" id="PRU01319"/>
    </source>
</evidence>
<evidence type="ECO:0000256" key="13">
    <source>
        <dbReference type="ARBA" id="ARBA00023211"/>
    </source>
</evidence>
<comment type="cofactor">
    <cofactor evidence="14 15">
        <name>Mn(2+)</name>
        <dbReference type="ChEBI" id="CHEBI:29035"/>
    </cofactor>
    <cofactor evidence="14 15">
        <name>Mg(2+)</name>
        <dbReference type="ChEBI" id="CHEBI:18420"/>
    </cofactor>
    <text evidence="14 15">Manganese or magnesium. Binds 1 divalent metal ion per monomer in the absence of substrate. May bind a second metal ion after substrate binding.</text>
</comment>
<evidence type="ECO:0000256" key="7">
    <source>
        <dbReference type="ARBA" id="ARBA00019179"/>
    </source>
</evidence>
<comment type="catalytic activity">
    <reaction evidence="1 14 15 16">
        <text>Endonucleolytic cleavage to 5'-phosphomonoester.</text>
        <dbReference type="EC" id="3.1.26.4"/>
    </reaction>
</comment>
<evidence type="ECO:0000256" key="4">
    <source>
        <dbReference type="ARBA" id="ARBA00004496"/>
    </source>
</evidence>
<sequence length="210" mass="22740">MAKAKVELPAFVYPAAYRIAGVDEVGRGPLVGDVVTAAVILDPDNPIEGLTDSKKLSEKKRALLAEEIKEKATAWCIARATPEEIDTINILHATMLAMQRAVHGLDIEPDYVLVDGNRCPTFGGAEGKIQTQAVVKGDARVAEISAASILAKVARDEEMIALDKVHPEYGFASHKGYPTKAHLEKIVEHGVLDCYRKSFKPVAAVIENQK</sequence>
<dbReference type="PROSITE" id="PS51975">
    <property type="entry name" value="RNASE_H_2"/>
    <property type="match status" value="1"/>
</dbReference>
<keyword evidence="19" id="KW-1185">Reference proteome</keyword>
<dbReference type="GO" id="GO:0004523">
    <property type="term" value="F:RNA-DNA hybrid ribonuclease activity"/>
    <property type="evidence" value="ECO:0007669"/>
    <property type="project" value="UniProtKB-UniRule"/>
</dbReference>
<dbReference type="InterPro" id="IPR001352">
    <property type="entry name" value="RNase_HII/HIII"/>
</dbReference>
<dbReference type="RefSeq" id="WP_189772717.1">
    <property type="nucleotide sequence ID" value="NZ_BNCK01000008.1"/>
</dbReference>
<dbReference type="Proteomes" id="UP000623842">
    <property type="component" value="Unassembled WGS sequence"/>
</dbReference>